<dbReference type="InterPro" id="IPR012338">
    <property type="entry name" value="Beta-lactam/transpept-like"/>
</dbReference>
<dbReference type="Proteomes" id="UP000001299">
    <property type="component" value="Chromosome 1"/>
</dbReference>
<evidence type="ECO:0000259" key="2">
    <source>
        <dbReference type="Pfam" id="PF00905"/>
    </source>
</evidence>
<dbReference type="InterPro" id="IPR050515">
    <property type="entry name" value="Beta-lactam/transpept"/>
</dbReference>
<keyword evidence="5" id="KW-1185">Reference proteome</keyword>
<dbReference type="Pfam" id="PF21922">
    <property type="entry name" value="PBP_dimer_2"/>
    <property type="match status" value="1"/>
</dbReference>
<dbReference type="AlphaFoldDB" id="E0RWK7"/>
<organism evidence="4 5">
    <name type="scientific">Butyrivibrio proteoclasticus (strain ATCC 51982 / DSM 14932 / B316)</name>
    <name type="common">Clostridium proteoclasticum</name>
    <dbReference type="NCBI Taxonomy" id="515622"/>
    <lineage>
        <taxon>Bacteria</taxon>
        <taxon>Bacillati</taxon>
        <taxon>Bacillota</taxon>
        <taxon>Clostridia</taxon>
        <taxon>Lachnospirales</taxon>
        <taxon>Lachnospiraceae</taxon>
        <taxon>Butyrivibrio</taxon>
    </lineage>
</organism>
<name>E0RWK7_BUTPB</name>
<keyword evidence="1" id="KW-0472">Membrane</keyword>
<proteinExistence type="predicted"/>
<dbReference type="Gene3D" id="3.40.710.10">
    <property type="entry name" value="DD-peptidase/beta-lactamase superfamily"/>
    <property type="match status" value="1"/>
</dbReference>
<dbReference type="InterPro" id="IPR036138">
    <property type="entry name" value="PBP_dimer_sf"/>
</dbReference>
<dbReference type="PANTHER" id="PTHR30627">
    <property type="entry name" value="PEPTIDOGLYCAN D,D-TRANSPEPTIDASE"/>
    <property type="match status" value="1"/>
</dbReference>
<dbReference type="InterPro" id="IPR054120">
    <property type="entry name" value="PBPA_dimer"/>
</dbReference>
<dbReference type="EMBL" id="CP001810">
    <property type="protein sequence ID" value="ADL34381.1"/>
    <property type="molecule type" value="Genomic_DNA"/>
</dbReference>
<dbReference type="Pfam" id="PF00905">
    <property type="entry name" value="Transpeptidase"/>
    <property type="match status" value="1"/>
</dbReference>
<dbReference type="InterPro" id="IPR001460">
    <property type="entry name" value="PCN-bd_Tpept"/>
</dbReference>
<sequence>MDASRDTRRTEIKRKKKIRSKPIIVLGTFYTLLFAVLICYICNYAYSNRQVLLNNSYNTRQQILLSQNYRGKILSRDGDVLAYTTTGEDGKDQRVYPYGKEFAHVVGYSTNGKAGIESLANYYLINTSIELQDKVALDATGSKYPGDNVYTTLDVNLQEVAFNALSARKGAIVVTNPKTGEVLAMVSKPDYDPNTIAQEWDSLIADKSPDAKLLNRATQGLYPPGSTFKIVTALAYLRDHSNNYQDYKFSCSGKYTYDGNTISCFHGENHGSVDFVSSFAKSCNSSFANMGVSIDRATFDDTLDDLLFNSELPLTGLYSKSSAVYDASTSSEDVMQLSIGQGTTTVTPMHMNMITCAIANKGVLMKPYMISSVKSDTGKSVKSFSSENYKRLMSQDESGILTEMMQQVVLSGTASKLKGLSYTAAGKTGSAEYNTSTSDSHAWFTGFAPYDDPEICVTIIVEDAGSGGSYAVPIAKRIFDAYFGVE</sequence>
<accession>E0RWK7</accession>
<feature type="domain" description="Penicillin binding protein A dimerisation" evidence="3">
    <location>
        <begin position="70"/>
        <end position="149"/>
    </location>
</feature>
<evidence type="ECO:0000259" key="3">
    <source>
        <dbReference type="Pfam" id="PF21922"/>
    </source>
</evidence>
<evidence type="ECO:0000313" key="5">
    <source>
        <dbReference type="Proteomes" id="UP000001299"/>
    </source>
</evidence>
<dbReference type="GO" id="GO:0071555">
    <property type="term" value="P:cell wall organization"/>
    <property type="evidence" value="ECO:0007669"/>
    <property type="project" value="TreeGrafter"/>
</dbReference>
<dbReference type="GO" id="GO:0008658">
    <property type="term" value="F:penicillin binding"/>
    <property type="evidence" value="ECO:0007669"/>
    <property type="project" value="InterPro"/>
</dbReference>
<dbReference type="HOGENOM" id="CLU_009289_1_0_9"/>
<feature type="transmembrane region" description="Helical" evidence="1">
    <location>
        <begin position="23"/>
        <end position="46"/>
    </location>
</feature>
<evidence type="ECO:0000313" key="4">
    <source>
        <dbReference type="EMBL" id="ADL34381.1"/>
    </source>
</evidence>
<dbReference type="GO" id="GO:0071972">
    <property type="term" value="F:peptidoglycan L,D-transpeptidase activity"/>
    <property type="evidence" value="ECO:0007669"/>
    <property type="project" value="TreeGrafter"/>
</dbReference>
<dbReference type="SUPFAM" id="SSF56601">
    <property type="entry name" value="beta-lactamase/transpeptidase-like"/>
    <property type="match status" value="1"/>
</dbReference>
<keyword evidence="1" id="KW-0812">Transmembrane</keyword>
<protein>
    <submittedName>
        <fullName evidence="4">Penicillin-binding protein PbpA2</fullName>
    </submittedName>
</protein>
<evidence type="ECO:0000256" key="1">
    <source>
        <dbReference type="SAM" id="Phobius"/>
    </source>
</evidence>
<keyword evidence="1" id="KW-1133">Transmembrane helix</keyword>
<dbReference type="KEGG" id="bpb:bpr_I1644"/>
<dbReference type="Gene3D" id="3.90.1310.10">
    <property type="entry name" value="Penicillin-binding protein 2a (Domain 2)"/>
    <property type="match status" value="1"/>
</dbReference>
<gene>
    <name evidence="4" type="primary">pbpA2</name>
    <name evidence="4" type="ordered locus">bpr_I1644</name>
</gene>
<dbReference type="GO" id="GO:0005886">
    <property type="term" value="C:plasma membrane"/>
    <property type="evidence" value="ECO:0007669"/>
    <property type="project" value="TreeGrafter"/>
</dbReference>
<feature type="domain" description="Penicillin-binding protein transpeptidase" evidence="2">
    <location>
        <begin position="170"/>
        <end position="479"/>
    </location>
</feature>
<dbReference type="PANTHER" id="PTHR30627:SF24">
    <property type="entry name" value="PENICILLIN-BINDING PROTEIN 4B"/>
    <property type="match status" value="1"/>
</dbReference>
<dbReference type="SUPFAM" id="SSF56519">
    <property type="entry name" value="Penicillin binding protein dimerisation domain"/>
    <property type="match status" value="1"/>
</dbReference>
<dbReference type="STRING" id="515622.bpr_I1644"/>
<dbReference type="RefSeq" id="WP_013281035.1">
    <property type="nucleotide sequence ID" value="NC_014387.1"/>
</dbReference>
<dbReference type="eggNOG" id="COG0768">
    <property type="taxonomic scope" value="Bacteria"/>
</dbReference>
<reference evidence="4 5" key="1">
    <citation type="journal article" date="2010" name="PLoS ONE">
        <title>The glycobiome of the rumen bacterium Butyrivibrio proteoclasticus B316(T) highlights adaptation to a polysaccharide-rich environment.</title>
        <authorList>
            <person name="Kelly W.J."/>
            <person name="Leahy S.C."/>
            <person name="Altermann E."/>
            <person name="Yeoman C.J."/>
            <person name="Dunne J.C."/>
            <person name="Kong Z."/>
            <person name="Pacheco D.M."/>
            <person name="Li D."/>
            <person name="Noel S.J."/>
            <person name="Moon C.D."/>
            <person name="Cookson A.L."/>
            <person name="Attwood G.T."/>
        </authorList>
    </citation>
    <scope>NUCLEOTIDE SEQUENCE [LARGE SCALE GENOMIC DNA]</scope>
    <source>
        <strain evidence="5">ATCC 51982 / DSM 14932 / B316</strain>
    </source>
</reference>